<protein>
    <submittedName>
        <fullName evidence="1">Uncharacterized protein</fullName>
    </submittedName>
</protein>
<dbReference type="RefSeq" id="WP_094019958.1">
    <property type="nucleotide sequence ID" value="NZ_FXYF01000002.1"/>
</dbReference>
<proteinExistence type="predicted"/>
<evidence type="ECO:0000313" key="2">
    <source>
        <dbReference type="Proteomes" id="UP000207598"/>
    </source>
</evidence>
<gene>
    <name evidence="1" type="ORF">MAA8898_01114</name>
</gene>
<organism evidence="1 2">
    <name type="scientific">Maliponia aquimaris</name>
    <dbReference type="NCBI Taxonomy" id="1673631"/>
    <lineage>
        <taxon>Bacteria</taxon>
        <taxon>Pseudomonadati</taxon>
        <taxon>Pseudomonadota</taxon>
        <taxon>Alphaproteobacteria</taxon>
        <taxon>Rhodobacterales</taxon>
        <taxon>Paracoccaceae</taxon>
        <taxon>Maliponia</taxon>
    </lineage>
</organism>
<accession>A0A238K2C0</accession>
<reference evidence="1 2" key="1">
    <citation type="submission" date="2017-05" db="EMBL/GenBank/DDBJ databases">
        <authorList>
            <person name="Song R."/>
            <person name="Chenine A.L."/>
            <person name="Ruprecht R.M."/>
        </authorList>
    </citation>
    <scope>NUCLEOTIDE SEQUENCE [LARGE SCALE GENOMIC DNA]</scope>
    <source>
        <strain evidence="1 2">CECT 8898</strain>
    </source>
</reference>
<sequence length="262" mass="26807">MVFVAGHFGEWLQGRLGPDGPLVLVTLACAVRGVHAERLGDGPLRIEGTPPPVSVDQARLCLEALGAPAKGQYAFRPDLAPGGGAGMSTAALVGLARLAGIDGAEVARACLAAEGASDPLMWPAPDRLLWASRQAETLRHLGPVPRCEILGGFWGGPSRTDPKDIQFPDVTDLVSSWDSADLRGKARLASLSATRCTALRGPVDDPMADLAERLGALGHSRAHTGSARALIFAPGTVPSGAAAVLAAAGLTGVFQFATGGAE</sequence>
<name>A0A238K2C0_9RHOB</name>
<evidence type="ECO:0000313" key="1">
    <source>
        <dbReference type="EMBL" id="SMX36923.1"/>
    </source>
</evidence>
<dbReference type="EMBL" id="FXYF01000002">
    <property type="protein sequence ID" value="SMX36923.1"/>
    <property type="molecule type" value="Genomic_DNA"/>
</dbReference>
<keyword evidence="2" id="KW-1185">Reference proteome</keyword>
<dbReference type="AlphaFoldDB" id="A0A238K2C0"/>
<dbReference type="OrthoDB" id="7687262at2"/>
<dbReference type="Proteomes" id="UP000207598">
    <property type="component" value="Unassembled WGS sequence"/>
</dbReference>